<feature type="transmembrane region" description="Helical" evidence="1">
    <location>
        <begin position="65"/>
        <end position="86"/>
    </location>
</feature>
<comment type="caution">
    <text evidence="2">The sequence shown here is derived from an EMBL/GenBank/DDBJ whole genome shotgun (WGS) entry which is preliminary data.</text>
</comment>
<evidence type="ECO:0000313" key="2">
    <source>
        <dbReference type="EMBL" id="OGF25140.1"/>
    </source>
</evidence>
<keyword evidence="1" id="KW-0812">Transmembrane</keyword>
<dbReference type="AlphaFoldDB" id="A0A1F5SEI7"/>
<feature type="transmembrane region" description="Helical" evidence="1">
    <location>
        <begin position="125"/>
        <end position="148"/>
    </location>
</feature>
<gene>
    <name evidence="2" type="ORF">A2227_07375</name>
</gene>
<keyword evidence="1" id="KW-0472">Membrane</keyword>
<sequence length="265" mass="30182">MKKGHLIILLSIIYVILLASYLFIKEEALGSRVSGIAYLLPPLMCVIGGFYAVKFSGVRNFSIFLIVLGLTGWFIAEAMWVVSGFFEDRQTFLWDFFYLLGYPFLAAGFLFEIKKGKIAWTFKRIIITAVFSVLSVYLAAHYGVIAGYDKGLPWLNNAINIFYGVGDIILAIMTVLIILIIREYRGGKIFFPWLHMLIGMTLFVVADIAYAANYSLYMEGIWPYRGLDFFWGLAYLFFSYSLFSFGFLIRDVQRKLASASNTKES</sequence>
<dbReference type="STRING" id="1797994.A2227_07375"/>
<protein>
    <submittedName>
        <fullName evidence="2">Uncharacterized protein</fullName>
    </submittedName>
</protein>
<name>A0A1F5SEI7_9BACT</name>
<feature type="transmembrane region" description="Helical" evidence="1">
    <location>
        <begin position="229"/>
        <end position="249"/>
    </location>
</feature>
<feature type="transmembrane region" description="Helical" evidence="1">
    <location>
        <begin position="7"/>
        <end position="24"/>
    </location>
</feature>
<feature type="transmembrane region" description="Helical" evidence="1">
    <location>
        <begin position="193"/>
        <end position="217"/>
    </location>
</feature>
<feature type="transmembrane region" description="Helical" evidence="1">
    <location>
        <begin position="92"/>
        <end position="113"/>
    </location>
</feature>
<dbReference type="EMBL" id="MFGB01000023">
    <property type="protein sequence ID" value="OGF25140.1"/>
    <property type="molecule type" value="Genomic_DNA"/>
</dbReference>
<reference evidence="2 3" key="1">
    <citation type="journal article" date="2016" name="Nat. Commun.">
        <title>Thousands of microbial genomes shed light on interconnected biogeochemical processes in an aquifer system.</title>
        <authorList>
            <person name="Anantharaman K."/>
            <person name="Brown C.T."/>
            <person name="Hug L.A."/>
            <person name="Sharon I."/>
            <person name="Castelle C.J."/>
            <person name="Probst A.J."/>
            <person name="Thomas B.C."/>
            <person name="Singh A."/>
            <person name="Wilkins M.J."/>
            <person name="Karaoz U."/>
            <person name="Brodie E.L."/>
            <person name="Williams K.H."/>
            <person name="Hubbard S.S."/>
            <person name="Banfield J.F."/>
        </authorList>
    </citation>
    <scope>NUCLEOTIDE SEQUENCE [LARGE SCALE GENOMIC DNA]</scope>
</reference>
<organism evidence="2 3">
    <name type="scientific">Candidatus Falkowbacteria bacterium RIFOXYA2_FULL_47_19</name>
    <dbReference type="NCBI Taxonomy" id="1797994"/>
    <lineage>
        <taxon>Bacteria</taxon>
        <taxon>Candidatus Falkowiibacteriota</taxon>
    </lineage>
</organism>
<keyword evidence="1" id="KW-1133">Transmembrane helix</keyword>
<dbReference type="Proteomes" id="UP000178367">
    <property type="component" value="Unassembled WGS sequence"/>
</dbReference>
<evidence type="ECO:0000313" key="3">
    <source>
        <dbReference type="Proteomes" id="UP000178367"/>
    </source>
</evidence>
<accession>A0A1F5SEI7</accession>
<feature type="transmembrane region" description="Helical" evidence="1">
    <location>
        <begin position="160"/>
        <end position="181"/>
    </location>
</feature>
<evidence type="ECO:0000256" key="1">
    <source>
        <dbReference type="SAM" id="Phobius"/>
    </source>
</evidence>
<feature type="transmembrane region" description="Helical" evidence="1">
    <location>
        <begin position="36"/>
        <end position="53"/>
    </location>
</feature>
<proteinExistence type="predicted"/>